<dbReference type="PANTHER" id="PTHR24148">
    <property type="entry name" value="ANKYRIN REPEAT DOMAIN-CONTAINING PROTEIN 39 HOMOLOG-RELATED"/>
    <property type="match status" value="1"/>
</dbReference>
<proteinExistence type="predicted"/>
<evidence type="ECO:0000313" key="3">
    <source>
        <dbReference type="Proteomes" id="UP000233524"/>
    </source>
</evidence>
<dbReference type="EMBL" id="NLAX01000094">
    <property type="protein sequence ID" value="PKS08738.1"/>
    <property type="molecule type" value="Genomic_DNA"/>
</dbReference>
<dbReference type="Pfam" id="PF06985">
    <property type="entry name" value="HET"/>
    <property type="match status" value="1"/>
</dbReference>
<dbReference type="PANTHER" id="PTHR24148:SF73">
    <property type="entry name" value="HET DOMAIN PROTEIN (AFU_ORTHOLOGUE AFUA_8G01020)"/>
    <property type="match status" value="1"/>
</dbReference>
<keyword evidence="3" id="KW-1185">Reference proteome</keyword>
<evidence type="ECO:0000259" key="1">
    <source>
        <dbReference type="Pfam" id="PF06985"/>
    </source>
</evidence>
<accession>A0A2N3N8H8</accession>
<reference evidence="2 3" key="1">
    <citation type="journal article" date="2017" name="G3 (Bethesda)">
        <title>First Draft Genome Sequence of the Pathogenic Fungus Lomentospora prolificans (Formerly Scedosporium prolificans).</title>
        <authorList>
            <person name="Luo R."/>
            <person name="Zimin A."/>
            <person name="Workman R."/>
            <person name="Fan Y."/>
            <person name="Pertea G."/>
            <person name="Grossman N."/>
            <person name="Wear M.P."/>
            <person name="Jia B."/>
            <person name="Miller H."/>
            <person name="Casadevall A."/>
            <person name="Timp W."/>
            <person name="Zhang S.X."/>
            <person name="Salzberg S.L."/>
        </authorList>
    </citation>
    <scope>NUCLEOTIDE SEQUENCE [LARGE SCALE GENOMIC DNA]</scope>
    <source>
        <strain evidence="2 3">JHH-5317</strain>
    </source>
</reference>
<dbReference type="InterPro" id="IPR010730">
    <property type="entry name" value="HET"/>
</dbReference>
<protein>
    <recommendedName>
        <fullName evidence="1">Heterokaryon incompatibility domain-containing protein</fullName>
    </recommendedName>
</protein>
<dbReference type="InterPro" id="IPR052895">
    <property type="entry name" value="HetReg/Transcr_Mod"/>
</dbReference>
<gene>
    <name evidence="2" type="ORF">jhhlp_004791</name>
</gene>
<dbReference type="Proteomes" id="UP000233524">
    <property type="component" value="Unassembled WGS sequence"/>
</dbReference>
<organism evidence="2 3">
    <name type="scientific">Lomentospora prolificans</name>
    <dbReference type="NCBI Taxonomy" id="41688"/>
    <lineage>
        <taxon>Eukaryota</taxon>
        <taxon>Fungi</taxon>
        <taxon>Dikarya</taxon>
        <taxon>Ascomycota</taxon>
        <taxon>Pezizomycotina</taxon>
        <taxon>Sordariomycetes</taxon>
        <taxon>Hypocreomycetidae</taxon>
        <taxon>Microascales</taxon>
        <taxon>Microascaceae</taxon>
        <taxon>Lomentospora</taxon>
    </lineage>
</organism>
<dbReference type="OrthoDB" id="3557394at2759"/>
<dbReference type="AlphaFoldDB" id="A0A2N3N8H8"/>
<sequence length="840" mass="95825">MYHTLDHDKWEIRVVTLHPSPEFWGPISCDLSGVSLISNTTFKALSYTWGDSKDVETITVNERAIEIRRNLYDAFIHLRQSDQVTTVWADALCINQQDDAEKSIQVARMRNIYQSAEETIIWLGIPPERMIWLRDDSAREIELLRERLCQLFADEPTADAKLELRAGRDELQNYKFTVDIHRTRKDEAPGVVGQEREQPADRADLVLRQAASIGLIPDDIQEILQDLIEDDQDRKATAIWLRRRCLGGYDDPNFQPPEGIDGDQLMDEFIKAQSIEETLLESLAEAQDDDYRVETVWDGDTASAHTAALYEGIIRCDGTLPQTYHVTAALSLLFYLAAQGQTYATAFRRREPDLTGKEDLLNSPLFTPRNPEFIERSSTVYHQAFRSLLELCYNPYWERVWIIQEIVLSSSPRVLYGRHTLSFEVLSTLVFAVQGYMMRVNRMNSIRPEATYFLPEIRGSITAINRLTELRQSHGRQVLGNGSKPNIDLQRVLFPQLSGCQSTDPRDYIYGLVGMVNKGAGLSIIPDYTLAARDIFIQATVAVLDDSKSLDVLRLNQVTPKKPAMKLPSWAPNWAFGGLKENNWAFMHDWMPSARQDASKGLVSYFKYHDNNILEIESALVDTIIDICGILPELDVGTKLEVSKRLVRHWHDWALSAGFDADPFWNCISRGLAFDNKKYLPWRLTREDTDIMEEEYQIWMSQEDLLTEDDWLISNARLHWYSFLIMNSNAQDIYRVAQILKTTSGRLGVAHVEREAPIQLGDEIHIAAGSQRSLVLRRVGRDDSGELRQATDAIQTELQNCSTRDISSLRNFELVSTSYVVGIENGEIANGVALEHIFLV</sequence>
<comment type="caution">
    <text evidence="2">The sequence shown here is derived from an EMBL/GenBank/DDBJ whole genome shotgun (WGS) entry which is preliminary data.</text>
</comment>
<feature type="domain" description="Heterokaryon incompatibility" evidence="1">
    <location>
        <begin position="42"/>
        <end position="130"/>
    </location>
</feature>
<evidence type="ECO:0000313" key="2">
    <source>
        <dbReference type="EMBL" id="PKS08738.1"/>
    </source>
</evidence>
<name>A0A2N3N8H8_9PEZI</name>
<dbReference type="InParanoid" id="A0A2N3N8H8"/>
<dbReference type="VEuPathDB" id="FungiDB:jhhlp_004791"/>